<accession>A0A6M3XZM9</accession>
<sequence>MIKQKEKEDKIVKQLKKEKERAFKKYNKAFERAERLDKRREELLEEIEEAWEDVDEKINAFQLRTLILSRYELDDRFILEEKQ</sequence>
<gene>
    <name evidence="2" type="ORF">TM448B03261_0017</name>
</gene>
<protein>
    <submittedName>
        <fullName evidence="2">Uncharacterized protein</fullName>
    </submittedName>
</protein>
<keyword evidence="1" id="KW-0175">Coiled coil</keyword>
<evidence type="ECO:0000256" key="1">
    <source>
        <dbReference type="SAM" id="Coils"/>
    </source>
</evidence>
<proteinExistence type="predicted"/>
<name>A0A6M3XZM9_9ZZZZ</name>
<organism evidence="2">
    <name type="scientific">viral metagenome</name>
    <dbReference type="NCBI Taxonomy" id="1070528"/>
    <lineage>
        <taxon>unclassified sequences</taxon>
        <taxon>metagenomes</taxon>
        <taxon>organismal metagenomes</taxon>
    </lineage>
</organism>
<dbReference type="AlphaFoldDB" id="A0A6M3XZM9"/>
<reference evidence="2" key="1">
    <citation type="submission" date="2020-03" db="EMBL/GenBank/DDBJ databases">
        <title>The deep terrestrial virosphere.</title>
        <authorList>
            <person name="Holmfeldt K."/>
            <person name="Nilsson E."/>
            <person name="Simone D."/>
            <person name="Lopez-Fernandez M."/>
            <person name="Wu X."/>
            <person name="de Brujin I."/>
            <person name="Lundin D."/>
            <person name="Andersson A."/>
            <person name="Bertilsson S."/>
            <person name="Dopson M."/>
        </authorList>
    </citation>
    <scope>NUCLEOTIDE SEQUENCE</scope>
    <source>
        <strain evidence="2">TM448B03261</strain>
    </source>
</reference>
<feature type="coiled-coil region" evidence="1">
    <location>
        <begin position="5"/>
        <end position="53"/>
    </location>
</feature>
<evidence type="ECO:0000313" key="2">
    <source>
        <dbReference type="EMBL" id="QJI02478.1"/>
    </source>
</evidence>
<dbReference type="EMBL" id="MT145004">
    <property type="protein sequence ID" value="QJI02478.1"/>
    <property type="molecule type" value="Genomic_DNA"/>
</dbReference>